<proteinExistence type="predicted"/>
<feature type="compositionally biased region" description="Acidic residues" evidence="1">
    <location>
        <begin position="42"/>
        <end position="53"/>
    </location>
</feature>
<dbReference type="InterPro" id="IPR013927">
    <property type="entry name" value="TF_Opi1_Ccg-8"/>
</dbReference>
<feature type="compositionally biased region" description="Polar residues" evidence="1">
    <location>
        <begin position="572"/>
        <end position="583"/>
    </location>
</feature>
<feature type="compositionally biased region" description="Acidic residues" evidence="1">
    <location>
        <begin position="379"/>
        <end position="401"/>
    </location>
</feature>
<dbReference type="GO" id="GO:0005783">
    <property type="term" value="C:endoplasmic reticulum"/>
    <property type="evidence" value="ECO:0007669"/>
    <property type="project" value="TreeGrafter"/>
</dbReference>
<feature type="region of interest" description="Disordered" evidence="1">
    <location>
        <begin position="281"/>
        <end position="428"/>
    </location>
</feature>
<evidence type="ECO:0000256" key="1">
    <source>
        <dbReference type="SAM" id="MobiDB-lite"/>
    </source>
</evidence>
<dbReference type="GO" id="GO:0003714">
    <property type="term" value="F:transcription corepressor activity"/>
    <property type="evidence" value="ECO:0007669"/>
    <property type="project" value="InterPro"/>
</dbReference>
<comment type="caution">
    <text evidence="2">The sequence shown here is derived from an EMBL/GenBank/DDBJ whole genome shotgun (WGS) entry which is preliminary data.</text>
</comment>
<dbReference type="GO" id="GO:0006357">
    <property type="term" value="P:regulation of transcription by RNA polymerase II"/>
    <property type="evidence" value="ECO:0007669"/>
    <property type="project" value="TreeGrafter"/>
</dbReference>
<protein>
    <submittedName>
        <fullName evidence="2">Transcription factor Opi1-domain-containing protein</fullName>
    </submittedName>
</protein>
<dbReference type="PANTHER" id="PTHR38406">
    <property type="entry name" value="TRANSCRIPTIONAL REPRESSOR OPI1"/>
    <property type="match status" value="1"/>
</dbReference>
<feature type="compositionally biased region" description="Polar residues" evidence="1">
    <location>
        <begin position="669"/>
        <end position="696"/>
    </location>
</feature>
<dbReference type="AlphaFoldDB" id="A0AAV0B8U3"/>
<organism evidence="2 3">
    <name type="scientific">Phakopsora pachyrhizi</name>
    <name type="common">Asian soybean rust disease fungus</name>
    <dbReference type="NCBI Taxonomy" id="170000"/>
    <lineage>
        <taxon>Eukaryota</taxon>
        <taxon>Fungi</taxon>
        <taxon>Dikarya</taxon>
        <taxon>Basidiomycota</taxon>
        <taxon>Pucciniomycotina</taxon>
        <taxon>Pucciniomycetes</taxon>
        <taxon>Pucciniales</taxon>
        <taxon>Phakopsoraceae</taxon>
        <taxon>Phakopsora</taxon>
    </lineage>
</organism>
<feature type="region of interest" description="Disordered" evidence="1">
    <location>
        <begin position="661"/>
        <end position="797"/>
    </location>
</feature>
<sequence>MRMVNSNVEEEEDEEDQLNDYTEKPKAVQTSPSSSSPPSSELENDDDDDDDDDGLRMAISALSDMRTVRLSQSDSDNFIRDQLKSQSQSVIQQLRTKSTTDSNTSSSPSSLNHHSSSSSPSIVLDRSSDSSSSLGLSLPSIQSRPPSPSSSNSTHPRILTSLSTSRPSFQPSDPSSSHSLYLDSDGRPVDQNGHPLNLVRLQDPQGGVFFQRVGRMPLVSGVVRAYERGKGTSRVVRYGADLVESSVTSISGRVVSSVGPERIAQIDRYAGAALDRLGQFSGIQPPMINHHQEPPIPSDPTSTHPSTHRYHQTDQQDEQPSESSECYRSHNLSQADPLQSDSSLRRRKKSSTRADPHPGSSELEVISQPGHERQSSVLETDDYDDDDEEEEEEEEEEEDEDDYRRRRRRDDRSCTPREFRNDASSDGTMVVEINSNERRSRWQSMLVEASMTAGGIGAAVSEESMKSLKYCLQWLHYATVHLDHQITVLRDFIASLNVHRGSSDALISPTAVQTLADIKREVVETIRKVVDVVSKYAGGALPEQAKVFVRNIILGLPLRWASSLQAENMIGQQQSRSGTNLNGSHEDEVNHGDSNQPNSSSSSINRNSNTRGTTEVAADRVLTFAVESLDMLKSLTGIFSESVDRADAWIERLRVMGIQHRNQRDVNEQPRSARNSILQRRQGPNQGSCDSLSTVTGDRPGPSPFVDHSTNRRSRDSSRSTSCDECSISSTTGGPDRSNPSVATTVSSSNDLFGDRNNAKRRKGNQNSSSTSATSITSGTSNPSSGNCGGGAGIDENSRSSLKKLLLDFNVSPNTTSAIGKLDE</sequence>
<dbReference type="Pfam" id="PF08618">
    <property type="entry name" value="Opi1"/>
    <property type="match status" value="1"/>
</dbReference>
<accession>A0AAV0B8U3</accession>
<feature type="compositionally biased region" description="Basic and acidic residues" evidence="1">
    <location>
        <begin position="709"/>
        <end position="718"/>
    </location>
</feature>
<feature type="region of interest" description="Disordered" evidence="1">
    <location>
        <begin position="1"/>
        <end position="197"/>
    </location>
</feature>
<feature type="compositionally biased region" description="Polar residues" evidence="1">
    <location>
        <begin position="321"/>
        <end position="339"/>
    </location>
</feature>
<dbReference type="EMBL" id="CALTRL010004172">
    <property type="protein sequence ID" value="CAH7682613.1"/>
    <property type="molecule type" value="Genomic_DNA"/>
</dbReference>
<feature type="compositionally biased region" description="Polar residues" evidence="1">
    <location>
        <begin position="738"/>
        <end position="751"/>
    </location>
</feature>
<feature type="compositionally biased region" description="Low complexity" evidence="1">
    <location>
        <begin position="99"/>
        <end position="156"/>
    </location>
</feature>
<dbReference type="Proteomes" id="UP001153365">
    <property type="component" value="Unassembled WGS sequence"/>
</dbReference>
<name>A0AAV0B8U3_PHAPC</name>
<evidence type="ECO:0000313" key="3">
    <source>
        <dbReference type="Proteomes" id="UP001153365"/>
    </source>
</evidence>
<feature type="compositionally biased region" description="Low complexity" evidence="1">
    <location>
        <begin position="594"/>
        <end position="609"/>
    </location>
</feature>
<feature type="compositionally biased region" description="Low complexity" evidence="1">
    <location>
        <begin position="768"/>
        <end position="781"/>
    </location>
</feature>
<gene>
    <name evidence="2" type="ORF">PPACK8108_LOCUS15612</name>
</gene>
<feature type="region of interest" description="Disordered" evidence="1">
    <location>
        <begin position="572"/>
        <end position="612"/>
    </location>
</feature>
<dbReference type="GO" id="GO:0005634">
    <property type="term" value="C:nucleus"/>
    <property type="evidence" value="ECO:0007669"/>
    <property type="project" value="TreeGrafter"/>
</dbReference>
<dbReference type="GO" id="GO:0030968">
    <property type="term" value="P:endoplasmic reticulum unfolded protein response"/>
    <property type="evidence" value="ECO:0007669"/>
    <property type="project" value="TreeGrafter"/>
</dbReference>
<feature type="compositionally biased region" description="Low complexity" evidence="1">
    <location>
        <begin position="719"/>
        <end position="732"/>
    </location>
</feature>
<dbReference type="PANTHER" id="PTHR38406:SF1">
    <property type="entry name" value="TRANSCRIPTIONAL REPRESSOR OPI1"/>
    <property type="match status" value="1"/>
</dbReference>
<keyword evidence="3" id="KW-1185">Reference proteome</keyword>
<feature type="compositionally biased region" description="Low complexity" evidence="1">
    <location>
        <begin position="31"/>
        <end position="41"/>
    </location>
</feature>
<feature type="compositionally biased region" description="Low complexity" evidence="1">
    <location>
        <begin position="165"/>
        <end position="183"/>
    </location>
</feature>
<reference evidence="2" key="1">
    <citation type="submission" date="2022-06" db="EMBL/GenBank/DDBJ databases">
        <authorList>
            <consortium name="SYNGENTA / RWTH Aachen University"/>
        </authorList>
    </citation>
    <scope>NUCLEOTIDE SEQUENCE</scope>
</reference>
<feature type="compositionally biased region" description="Polar residues" evidence="1">
    <location>
        <begin position="84"/>
        <end position="97"/>
    </location>
</feature>
<feature type="compositionally biased region" description="Acidic residues" evidence="1">
    <location>
        <begin position="8"/>
        <end position="18"/>
    </location>
</feature>
<evidence type="ECO:0000313" key="2">
    <source>
        <dbReference type="EMBL" id="CAH7682613.1"/>
    </source>
</evidence>
<feature type="compositionally biased region" description="Basic and acidic residues" evidence="1">
    <location>
        <begin position="410"/>
        <end position="423"/>
    </location>
</feature>
<dbReference type="GO" id="GO:0008654">
    <property type="term" value="P:phospholipid biosynthetic process"/>
    <property type="evidence" value="ECO:0007669"/>
    <property type="project" value="TreeGrafter"/>
</dbReference>